<keyword evidence="6" id="KW-1185">Reference proteome</keyword>
<dbReference type="InterPro" id="IPR055431">
    <property type="entry name" value="RsgI_M"/>
</dbReference>
<dbReference type="Gene3D" id="3.10.450.40">
    <property type="match status" value="2"/>
</dbReference>
<accession>A0A7L7KSP8</accession>
<dbReference type="Pfam" id="PF03413">
    <property type="entry name" value="PepSY"/>
    <property type="match status" value="2"/>
</dbReference>
<evidence type="ECO:0000313" key="6">
    <source>
        <dbReference type="Proteomes" id="UP000514720"/>
    </source>
</evidence>
<dbReference type="InterPro" id="IPR025711">
    <property type="entry name" value="PepSY"/>
</dbReference>
<organism evidence="5 6">
    <name type="scientific">Candidatus Xianfuyuplasma coldseepsis</name>
    <dbReference type="NCBI Taxonomy" id="2782163"/>
    <lineage>
        <taxon>Bacteria</taxon>
        <taxon>Bacillati</taxon>
        <taxon>Mycoplasmatota</taxon>
        <taxon>Mollicutes</taxon>
        <taxon>Candidatus Izemoplasmatales</taxon>
        <taxon>Candidatus Izemoplasmataceae</taxon>
        <taxon>Candidatus Xianfuyuplasma</taxon>
    </lineage>
</organism>
<feature type="region of interest" description="Disordered" evidence="1">
    <location>
        <begin position="351"/>
        <end position="403"/>
    </location>
</feature>
<dbReference type="Pfam" id="PF23750">
    <property type="entry name" value="RsgI_M"/>
    <property type="match status" value="1"/>
</dbReference>
<feature type="domain" description="PepSY" evidence="3">
    <location>
        <begin position="210"/>
        <end position="268"/>
    </location>
</feature>
<dbReference type="AlphaFoldDB" id="A0A7L7KSP8"/>
<evidence type="ECO:0000256" key="2">
    <source>
        <dbReference type="SAM" id="SignalP"/>
    </source>
</evidence>
<proteinExistence type="predicted"/>
<protein>
    <recommendedName>
        <fullName evidence="7">PepSY domain-containing protein</fullName>
    </recommendedName>
</protein>
<dbReference type="PROSITE" id="PS51257">
    <property type="entry name" value="PROKAR_LIPOPROTEIN"/>
    <property type="match status" value="1"/>
</dbReference>
<gene>
    <name evidence="5" type="ORF">G4Z02_05850</name>
</gene>
<dbReference type="Proteomes" id="UP000514720">
    <property type="component" value="Chromosome"/>
</dbReference>
<evidence type="ECO:0000313" key="5">
    <source>
        <dbReference type="EMBL" id="QMS85292.1"/>
    </source>
</evidence>
<keyword evidence="2" id="KW-0732">Signal</keyword>
<dbReference type="RefSeq" id="WP_258877083.1">
    <property type="nucleotide sequence ID" value="NZ_CP048914.1"/>
</dbReference>
<feature type="chain" id="PRO_5029758447" description="PepSY domain-containing protein" evidence="2">
    <location>
        <begin position="28"/>
        <end position="403"/>
    </location>
</feature>
<dbReference type="EMBL" id="CP048914">
    <property type="protein sequence ID" value="QMS85292.1"/>
    <property type="molecule type" value="Genomic_DNA"/>
</dbReference>
<evidence type="ECO:0000259" key="3">
    <source>
        <dbReference type="Pfam" id="PF03413"/>
    </source>
</evidence>
<reference evidence="5 6" key="1">
    <citation type="submission" date="2020-02" db="EMBL/GenBank/DDBJ databases">
        <authorList>
            <person name="Zheng R.K."/>
            <person name="Sun C.M."/>
        </authorList>
    </citation>
    <scope>NUCLEOTIDE SEQUENCE [LARGE SCALE GENOMIC DNA]</scope>
    <source>
        <strain evidence="6">zrk13</strain>
    </source>
</reference>
<sequence>MKKLSTLVLTALVLVTLAACSTGSASAASTIAIDVNPSIVLELDDNDNVINVILNNEDAATIIGDMDLVGVDYNVALNAIVGSMVANGFISELQNSVLLSVSSDDEQHEVNLLAELAQTINNYLSGSAIEGSIITQSLDFDDDAEALAELLDISEAKAELILEIVELDPRVVVEELALLSINDLNLLLEAKDYQLDGVDKVGTASELSLITAEEAYQAAVLHFELDEATIVEFEVELETEDGIIVYEVELETDNEEYEVYIHAEEGTVYVEMDDDDDDDDDVFPEDALSEEAMMQLVATELNVDLSMVTELEMEAEMDNGVAYYEIEFMYEGQEFELEVDAVNGTFYYQEIETDEDDDDEEEYDEYDDESDDVEDTEEDSLDDTEDETVEEETTETEDTTTES</sequence>
<evidence type="ECO:0008006" key="7">
    <source>
        <dbReference type="Google" id="ProtNLM"/>
    </source>
</evidence>
<feature type="domain" description="PepSY" evidence="3">
    <location>
        <begin position="309"/>
        <end position="345"/>
    </location>
</feature>
<evidence type="ECO:0000256" key="1">
    <source>
        <dbReference type="SAM" id="MobiDB-lite"/>
    </source>
</evidence>
<name>A0A7L7KSP8_9MOLU</name>
<dbReference type="KEGG" id="xcl:G4Z02_05850"/>
<evidence type="ECO:0000259" key="4">
    <source>
        <dbReference type="Pfam" id="PF23750"/>
    </source>
</evidence>
<feature type="domain" description="Anti-sigma factor RsgI-like middle" evidence="4">
    <location>
        <begin position="29"/>
        <end position="159"/>
    </location>
</feature>
<feature type="signal peptide" evidence="2">
    <location>
        <begin position="1"/>
        <end position="27"/>
    </location>
</feature>